<gene>
    <name evidence="2" type="ORF">PV517_28495</name>
</gene>
<comment type="caution">
    <text evidence="2">The sequence shown here is derived from an EMBL/GenBank/DDBJ whole genome shotgun (WGS) entry which is preliminary data.</text>
</comment>
<sequence length="50" mass="5646">MKLDREWWRTVRYAMGEERRTARLISILVTVGVIVAGLILMGHGFSVTVG</sequence>
<keyword evidence="3" id="KW-1185">Reference proteome</keyword>
<feature type="transmembrane region" description="Helical" evidence="1">
    <location>
        <begin position="21"/>
        <end position="45"/>
    </location>
</feature>
<evidence type="ECO:0000313" key="2">
    <source>
        <dbReference type="EMBL" id="MDX2912600.1"/>
    </source>
</evidence>
<keyword evidence="1" id="KW-0472">Membrane</keyword>
<accession>A0ABU4LBB3</accession>
<keyword evidence="1" id="KW-0812">Transmembrane</keyword>
<dbReference type="Proteomes" id="UP001271723">
    <property type="component" value="Unassembled WGS sequence"/>
</dbReference>
<reference evidence="2 3" key="1">
    <citation type="journal article" date="2023" name="Microb. Genom.">
        <title>Mesoterricola silvestris gen. nov., sp. nov., Mesoterricola sediminis sp. nov., Geothrix oryzae sp. nov., Geothrix edaphica sp. nov., Geothrix rubra sp. nov., and Geothrix limicola sp. nov., six novel members of Acidobacteriota isolated from soils.</title>
        <authorList>
            <person name="Weisberg A.J."/>
            <person name="Pearce E."/>
            <person name="Kramer C.G."/>
            <person name="Chang J.H."/>
            <person name="Clarke C.R."/>
        </authorList>
    </citation>
    <scope>NUCLEOTIDE SEQUENCE [LARGE SCALE GENOMIC DNA]</scope>
    <source>
        <strain evidence="2 3">NRRL_B-2795</strain>
    </source>
</reference>
<dbReference type="EMBL" id="JARAVY010000012">
    <property type="protein sequence ID" value="MDX2912600.1"/>
    <property type="molecule type" value="Genomic_DNA"/>
</dbReference>
<proteinExistence type="predicted"/>
<evidence type="ECO:0000313" key="3">
    <source>
        <dbReference type="Proteomes" id="UP001271723"/>
    </source>
</evidence>
<keyword evidence="1" id="KW-1133">Transmembrane helix</keyword>
<dbReference type="RefSeq" id="WP_179203186.1">
    <property type="nucleotide sequence ID" value="NZ_JAGJBZ010000004.1"/>
</dbReference>
<protein>
    <recommendedName>
        <fullName evidence="4">Integral membrane protein</fullName>
    </recommendedName>
</protein>
<evidence type="ECO:0008006" key="4">
    <source>
        <dbReference type="Google" id="ProtNLM"/>
    </source>
</evidence>
<organism evidence="2 3">
    <name type="scientific">Streptomyces griseiscabiei</name>
    <dbReference type="NCBI Taxonomy" id="2993540"/>
    <lineage>
        <taxon>Bacteria</taxon>
        <taxon>Bacillati</taxon>
        <taxon>Actinomycetota</taxon>
        <taxon>Actinomycetes</taxon>
        <taxon>Kitasatosporales</taxon>
        <taxon>Streptomycetaceae</taxon>
        <taxon>Streptomyces</taxon>
    </lineage>
</organism>
<evidence type="ECO:0000256" key="1">
    <source>
        <dbReference type="SAM" id="Phobius"/>
    </source>
</evidence>
<name>A0ABU4LBB3_9ACTN</name>